<dbReference type="Pfam" id="PF00067">
    <property type="entry name" value="p450"/>
    <property type="match status" value="2"/>
</dbReference>
<accession>A0A919D9N2</accession>
<protein>
    <submittedName>
        <fullName evidence="9">Cytochrome P450</fullName>
    </submittedName>
</protein>
<dbReference type="SUPFAM" id="SSF48264">
    <property type="entry name" value="Cytochrome P450"/>
    <property type="match status" value="1"/>
</dbReference>
<evidence type="ECO:0000256" key="1">
    <source>
        <dbReference type="ARBA" id="ARBA00010617"/>
    </source>
</evidence>
<keyword evidence="10" id="KW-1185">Reference proteome</keyword>
<gene>
    <name evidence="9" type="ORF">GCM10018781_79270</name>
</gene>
<comment type="caution">
    <text evidence="9">The sequence shown here is derived from an EMBL/GenBank/DDBJ whole genome shotgun (WGS) entry which is preliminary data.</text>
</comment>
<evidence type="ECO:0000256" key="5">
    <source>
        <dbReference type="ARBA" id="ARBA00023004"/>
    </source>
</evidence>
<evidence type="ECO:0000313" key="10">
    <source>
        <dbReference type="Proteomes" id="UP000617734"/>
    </source>
</evidence>
<feature type="compositionally biased region" description="Low complexity" evidence="8">
    <location>
        <begin position="15"/>
        <end position="26"/>
    </location>
</feature>
<organism evidence="9 10">
    <name type="scientific">Kitasatospora indigofera</name>
    <dbReference type="NCBI Taxonomy" id="67307"/>
    <lineage>
        <taxon>Bacteria</taxon>
        <taxon>Bacillati</taxon>
        <taxon>Actinomycetota</taxon>
        <taxon>Actinomycetes</taxon>
        <taxon>Kitasatosporales</taxon>
        <taxon>Streptomycetaceae</taxon>
        <taxon>Kitasatospora</taxon>
    </lineage>
</organism>
<evidence type="ECO:0000256" key="8">
    <source>
        <dbReference type="SAM" id="MobiDB-lite"/>
    </source>
</evidence>
<comment type="similarity">
    <text evidence="1 7">Belongs to the cytochrome P450 family.</text>
</comment>
<name>A0A919D9N2_9ACTN</name>
<keyword evidence="3 7" id="KW-0479">Metal-binding</keyword>
<dbReference type="FunFam" id="1.10.630.10:FF:000018">
    <property type="entry name" value="Cytochrome P450 monooxygenase"/>
    <property type="match status" value="1"/>
</dbReference>
<dbReference type="Gene3D" id="1.10.630.10">
    <property type="entry name" value="Cytochrome P450"/>
    <property type="match status" value="1"/>
</dbReference>
<proteinExistence type="inferred from homology"/>
<feature type="region of interest" description="Disordered" evidence="8">
    <location>
        <begin position="1"/>
        <end position="37"/>
    </location>
</feature>
<dbReference type="GO" id="GO:0016705">
    <property type="term" value="F:oxidoreductase activity, acting on paired donors, with incorporation or reduction of molecular oxygen"/>
    <property type="evidence" value="ECO:0007669"/>
    <property type="project" value="InterPro"/>
</dbReference>
<dbReference type="PROSITE" id="PS00086">
    <property type="entry name" value="CYTOCHROME_P450"/>
    <property type="match status" value="1"/>
</dbReference>
<keyword evidence="6 7" id="KW-0503">Monooxygenase</keyword>
<dbReference type="GO" id="GO:0020037">
    <property type="term" value="F:heme binding"/>
    <property type="evidence" value="ECO:0007669"/>
    <property type="project" value="InterPro"/>
</dbReference>
<dbReference type="InterPro" id="IPR017972">
    <property type="entry name" value="Cyt_P450_CS"/>
</dbReference>
<evidence type="ECO:0000256" key="6">
    <source>
        <dbReference type="ARBA" id="ARBA00023033"/>
    </source>
</evidence>
<dbReference type="InterPro" id="IPR001128">
    <property type="entry name" value="Cyt_P450"/>
</dbReference>
<dbReference type="PANTHER" id="PTHR46696">
    <property type="entry name" value="P450, PUTATIVE (EUROFUNG)-RELATED"/>
    <property type="match status" value="1"/>
</dbReference>
<keyword evidence="5 7" id="KW-0408">Iron</keyword>
<evidence type="ECO:0000256" key="7">
    <source>
        <dbReference type="RuleBase" id="RU000461"/>
    </source>
</evidence>
<dbReference type="InterPro" id="IPR036396">
    <property type="entry name" value="Cyt_P450_sf"/>
</dbReference>
<evidence type="ECO:0000313" key="9">
    <source>
        <dbReference type="EMBL" id="GHE26811.1"/>
    </source>
</evidence>
<reference evidence="9" key="2">
    <citation type="submission" date="2020-09" db="EMBL/GenBank/DDBJ databases">
        <authorList>
            <person name="Sun Q."/>
            <person name="Ohkuma M."/>
        </authorList>
    </citation>
    <scope>NUCLEOTIDE SEQUENCE</scope>
    <source>
        <strain evidence="9">JCM 4646</strain>
    </source>
</reference>
<keyword evidence="2 7" id="KW-0349">Heme</keyword>
<dbReference type="InterPro" id="IPR002397">
    <property type="entry name" value="Cyt_P450_B"/>
</dbReference>
<dbReference type="Proteomes" id="UP000617734">
    <property type="component" value="Unassembled WGS sequence"/>
</dbReference>
<dbReference type="PANTHER" id="PTHR46696:SF1">
    <property type="entry name" value="CYTOCHROME P450 YJIB-RELATED"/>
    <property type="match status" value="1"/>
</dbReference>
<dbReference type="PRINTS" id="PR00359">
    <property type="entry name" value="BP450"/>
</dbReference>
<dbReference type="PRINTS" id="PR00385">
    <property type="entry name" value="P450"/>
</dbReference>
<evidence type="ECO:0000256" key="3">
    <source>
        <dbReference type="ARBA" id="ARBA00022723"/>
    </source>
</evidence>
<keyword evidence="4 7" id="KW-0560">Oxidoreductase</keyword>
<dbReference type="AlphaFoldDB" id="A0A919D9N2"/>
<dbReference type="EMBL" id="BNBO01000096">
    <property type="protein sequence ID" value="GHE26811.1"/>
    <property type="molecule type" value="Genomic_DNA"/>
</dbReference>
<evidence type="ECO:0000256" key="4">
    <source>
        <dbReference type="ARBA" id="ARBA00023002"/>
    </source>
</evidence>
<sequence length="433" mass="46184">MHDDGDEATSAAGPDAASDSVRTAVAARRRTTPEAAQGSIDMASPFADPAFYRDRYPTYAALRETSPVAQVPLGGVGTATVVTGYEAARRAFTAPLSKDTGAYFADKPSGRSLHPAVTRTMLATDPPEHTRLRRLVAKAFTSARVDGLRPYIRSLAEELTDHWEPGAEVDLIAELAAPLPVIVICQLLGVPPADRDSISGWSTDLFATGDHDRIDSASHALADYLAELIATRRTVPDGSLLSGLIAVRDGDSGRLGEDELLSLAVLLLVAGHETTSAAIGNAVLALLQHPDDLRTLATCPDRIPAAVDELLRYDAPVSIATWRWAPEAVRLGDHGIPAGSPVFVCPGAANRDPARFADPDRLDLERPDSAGHLAFGHGIHRCVGAPLAHAEIEIVLRVLLERFPGLRPAVPPDQLSWRHSRLVRGLVSLPVRP</sequence>
<evidence type="ECO:0000256" key="2">
    <source>
        <dbReference type="ARBA" id="ARBA00022617"/>
    </source>
</evidence>
<dbReference type="GO" id="GO:0005506">
    <property type="term" value="F:iron ion binding"/>
    <property type="evidence" value="ECO:0007669"/>
    <property type="project" value="InterPro"/>
</dbReference>
<reference evidence="9" key="1">
    <citation type="journal article" date="2014" name="Int. J. Syst. Evol. Microbiol.">
        <title>Complete genome sequence of Corynebacterium casei LMG S-19264T (=DSM 44701T), isolated from a smear-ripened cheese.</title>
        <authorList>
            <consortium name="US DOE Joint Genome Institute (JGI-PGF)"/>
            <person name="Walter F."/>
            <person name="Albersmeier A."/>
            <person name="Kalinowski J."/>
            <person name="Ruckert C."/>
        </authorList>
    </citation>
    <scope>NUCLEOTIDE SEQUENCE</scope>
    <source>
        <strain evidence="9">JCM 4646</strain>
    </source>
</reference>
<dbReference type="CDD" id="cd11029">
    <property type="entry name" value="CYP107-like"/>
    <property type="match status" value="1"/>
</dbReference>
<dbReference type="GO" id="GO:0004497">
    <property type="term" value="F:monooxygenase activity"/>
    <property type="evidence" value="ECO:0007669"/>
    <property type="project" value="UniProtKB-KW"/>
</dbReference>